<reference evidence="2" key="1">
    <citation type="journal article" date="2012" name="Science">
        <title>Fermentation, hydrogen, and sulfur metabolism in multiple uncultivated bacterial phyla.</title>
        <authorList>
            <person name="Wrighton K.C."/>
            <person name="Thomas B.C."/>
            <person name="Sharon I."/>
            <person name="Miller C.S."/>
            <person name="Castelle C.J."/>
            <person name="VerBerkmoes N.C."/>
            <person name="Wilkins M.J."/>
            <person name="Hettich R.L."/>
            <person name="Lipton M.S."/>
            <person name="Williams K.H."/>
            <person name="Long P.E."/>
            <person name="Banfield J.F."/>
        </authorList>
    </citation>
    <scope>NUCLEOTIDE SEQUENCE [LARGE SCALE GENOMIC DNA]</scope>
</reference>
<accession>K1XZ43</accession>
<evidence type="ECO:0000313" key="2">
    <source>
        <dbReference type="EMBL" id="EKD30437.1"/>
    </source>
</evidence>
<dbReference type="EMBL" id="AMFJ01034061">
    <property type="protein sequence ID" value="EKD30437.1"/>
    <property type="molecule type" value="Genomic_DNA"/>
</dbReference>
<evidence type="ECO:0000256" key="1">
    <source>
        <dbReference type="SAM" id="MobiDB-lite"/>
    </source>
</evidence>
<sequence>MIEEKYIYNFLFMRNFRLFLFAYSTRTSTIKHYLAEKSGKMTGEEIESVDKNVSSVLSETKTSLKIIKRSVNGADAVELDKLDRLLERADRENSSEKEKILRLITTALNDRKVSDIDKKSLNNLKMKYEKDYVVADTKKEAVVSVIKTETKQEVTEAKKTVHTAVFKKIIRAPSDLLVNGDEINDKDSAKSLEARIRFLSNLDHGNEGFYSPKVEKTNKIWGSGNQKYILWEMQAYQVFKREIYNGKDLTNLLNRFHVAEDWSTESARNKMNEDLQKNLISRADMIATLGGIVLQNPDARSGLVSVIRWTEQQYLDEIMQNREALSKIKTAIDADTSGWLLDKILAIGLGWFVKLPLWLMRVAIEKREMDVGQKEKKDEKASEKTSGSNTEVKGGHPISTLLFANDSHNKNITLKARILELVVEANIDDRESLIIKSTQDHIKSVDTFAQEGKIITVPKDMNLSSYAHGLIEYYNINKLYDKGTLSENYYNALTDAIARDHMIDLANKNLGWGLKWGQFGVSFLGPFVGVTFEHIGTEIKKVKDAGGAIAGERMANKKMMGTAQEIGITETIDKESGNRTYVLPYPLTKPLSEDVKNLMQTGVEIQEMGGNVIIISKAPLSFMKTSGFDSDGNIEETLVVTNQNKEDVSILKTPTEQEKADVREVRNITFPKALAGSIYMMSRHKGGKDAAMNIKLESLFKTFETMLQQTGNMDYEEAYTTLIAMSKKSSVAKQLLTFINKDWSNKKEVLQAINTYTYGGVGKNTKQNMDQKHYRKNRVGTLGAENRFSQESINTGAEAFFVRESIHTPKKISDILPWQAFGVDIFATPSDGKHRIDKFDGSVEVGGSLYIDGVNGAIMNGSQKNFIIQNHKSEIQKNLQELNRYLNNDALKLTEEEYVDMLQTGKDPAKLIQAGYEMTKKPRFFEARAMINGNVCMNKVQGIAFPAFKNIPSPVVPQYASTATGTVNNIVAVTWQVDPYIPLNANAGAGGAGGAPGAPAANTAGNAGIANGVINPITWLPF</sequence>
<feature type="compositionally biased region" description="Basic and acidic residues" evidence="1">
    <location>
        <begin position="370"/>
        <end position="383"/>
    </location>
</feature>
<feature type="region of interest" description="Disordered" evidence="1">
    <location>
        <begin position="370"/>
        <end position="393"/>
    </location>
</feature>
<name>K1XZ43_9BACT</name>
<protein>
    <submittedName>
        <fullName evidence="2">Uncharacterized protein</fullName>
    </submittedName>
</protein>
<organism evidence="2">
    <name type="scientific">uncultured bacterium</name>
    <name type="common">gcode 4</name>
    <dbReference type="NCBI Taxonomy" id="1234023"/>
    <lineage>
        <taxon>Bacteria</taxon>
        <taxon>environmental samples</taxon>
    </lineage>
</organism>
<gene>
    <name evidence="2" type="ORF">ACD_78C00061G0003</name>
</gene>
<dbReference type="AlphaFoldDB" id="K1XZ43"/>
<comment type="caution">
    <text evidence="2">The sequence shown here is derived from an EMBL/GenBank/DDBJ whole genome shotgun (WGS) entry which is preliminary data.</text>
</comment>
<proteinExistence type="predicted"/>